<dbReference type="HOGENOM" id="CLU_2899271_0_0_3"/>
<accession>F4XT70</accession>
<evidence type="ECO:0000313" key="1">
    <source>
        <dbReference type="EMBL" id="EGJ32245.1"/>
    </source>
</evidence>
<sequence length="62" mass="7054">MPTKQGTHGRFLNQCPPYDYCGLVGIAHFIARRSIMILISNAHPTMMVDWWALPISLIRVQS</sequence>
<dbReference type="EMBL" id="GL890927">
    <property type="protein sequence ID" value="EGJ32245.1"/>
    <property type="molecule type" value="Genomic_DNA"/>
</dbReference>
<protein>
    <submittedName>
        <fullName evidence="1">Uncharacterized protein</fullName>
    </submittedName>
</protein>
<evidence type="ECO:0000313" key="2">
    <source>
        <dbReference type="Proteomes" id="UP000003959"/>
    </source>
</evidence>
<dbReference type="AlphaFoldDB" id="F4XT70"/>
<name>F4XT70_9CYAN</name>
<dbReference type="Proteomes" id="UP000003959">
    <property type="component" value="Unassembled WGS sequence"/>
</dbReference>
<keyword evidence="2" id="KW-1185">Reference proteome</keyword>
<reference evidence="2" key="1">
    <citation type="journal article" date="2011" name="Proc. Natl. Acad. Sci. U.S.A.">
        <title>Genomic insights into the physiology and ecology of the marine filamentous cyanobacterium Lyngbya majuscula.</title>
        <authorList>
            <person name="Jones A.C."/>
            <person name="Monroe E.A."/>
            <person name="Podell S."/>
            <person name="Hess W.R."/>
            <person name="Klages S."/>
            <person name="Esquenazi E."/>
            <person name="Niessen S."/>
            <person name="Hoover H."/>
            <person name="Rothmann M."/>
            <person name="Lasken R.S."/>
            <person name="Yates J.R.III."/>
            <person name="Reinhardt R."/>
            <person name="Kube M."/>
            <person name="Burkart M.D."/>
            <person name="Allen E.E."/>
            <person name="Dorrestein P.C."/>
            <person name="Gerwick W.H."/>
            <person name="Gerwick L."/>
        </authorList>
    </citation>
    <scope>NUCLEOTIDE SEQUENCE [LARGE SCALE GENOMIC DNA]</scope>
    <source>
        <strain evidence="2">3L</strain>
    </source>
</reference>
<proteinExistence type="predicted"/>
<organism evidence="1 2">
    <name type="scientific">Moorena producens 3L</name>
    <dbReference type="NCBI Taxonomy" id="489825"/>
    <lineage>
        <taxon>Bacteria</taxon>
        <taxon>Bacillati</taxon>
        <taxon>Cyanobacteriota</taxon>
        <taxon>Cyanophyceae</taxon>
        <taxon>Coleofasciculales</taxon>
        <taxon>Coleofasciculaceae</taxon>
        <taxon>Moorena</taxon>
    </lineage>
</organism>
<gene>
    <name evidence="1" type="ORF">LYNGBM3L_27140</name>
</gene>